<keyword evidence="9" id="KW-1185">Reference proteome</keyword>
<evidence type="ECO:0000313" key="9">
    <source>
        <dbReference type="Proteomes" id="UP000013827"/>
    </source>
</evidence>
<evidence type="ECO:0000256" key="3">
    <source>
        <dbReference type="ARBA" id="ARBA00022448"/>
    </source>
</evidence>
<protein>
    <recommendedName>
        <fullName evidence="10">Major facilitator superfamily (MFS) profile domain-containing protein</fullName>
    </recommendedName>
</protein>
<comment type="similarity">
    <text evidence="2">Belongs to the SLC43A transporter (TC 2.A.1.44) family.</text>
</comment>
<evidence type="ECO:0000256" key="1">
    <source>
        <dbReference type="ARBA" id="ARBA00004141"/>
    </source>
</evidence>
<dbReference type="GeneID" id="19046120"/>
<dbReference type="PaxDb" id="2903-EOD18119"/>
<evidence type="ECO:0000256" key="7">
    <source>
        <dbReference type="SAM" id="Phobius"/>
    </source>
</evidence>
<sequence length="134" mass="13914">MMYMHSTGGPMLCLYVGYFLLGFGGTGIQTATFHLANLFPNIQGTLLAASTAIFDGSTIVFPIFYSLTESGLDLSSCWIGYAGIVAVILVSGALLWPSLPFAPPTPSAAELSAAAEPAASSKEVKWNDGCVVSA</sequence>
<reference evidence="9" key="1">
    <citation type="journal article" date="2013" name="Nature">
        <title>Pan genome of the phytoplankton Emiliania underpins its global distribution.</title>
        <authorList>
            <person name="Read B.A."/>
            <person name="Kegel J."/>
            <person name="Klute M.J."/>
            <person name="Kuo A."/>
            <person name="Lefebvre S.C."/>
            <person name="Maumus F."/>
            <person name="Mayer C."/>
            <person name="Miller J."/>
            <person name="Monier A."/>
            <person name="Salamov A."/>
            <person name="Young J."/>
            <person name="Aguilar M."/>
            <person name="Claverie J.M."/>
            <person name="Frickenhaus S."/>
            <person name="Gonzalez K."/>
            <person name="Herman E.K."/>
            <person name="Lin Y.C."/>
            <person name="Napier J."/>
            <person name="Ogata H."/>
            <person name="Sarno A.F."/>
            <person name="Shmutz J."/>
            <person name="Schroeder D."/>
            <person name="de Vargas C."/>
            <person name="Verret F."/>
            <person name="von Dassow P."/>
            <person name="Valentin K."/>
            <person name="Van de Peer Y."/>
            <person name="Wheeler G."/>
            <person name="Dacks J.B."/>
            <person name="Delwiche C.F."/>
            <person name="Dyhrman S.T."/>
            <person name="Glockner G."/>
            <person name="John U."/>
            <person name="Richards T."/>
            <person name="Worden A.Z."/>
            <person name="Zhang X."/>
            <person name="Grigoriev I.V."/>
            <person name="Allen A.E."/>
            <person name="Bidle K."/>
            <person name="Borodovsky M."/>
            <person name="Bowler C."/>
            <person name="Brownlee C."/>
            <person name="Cock J.M."/>
            <person name="Elias M."/>
            <person name="Gladyshev V.N."/>
            <person name="Groth M."/>
            <person name="Guda C."/>
            <person name="Hadaegh A."/>
            <person name="Iglesias-Rodriguez M.D."/>
            <person name="Jenkins J."/>
            <person name="Jones B.M."/>
            <person name="Lawson T."/>
            <person name="Leese F."/>
            <person name="Lindquist E."/>
            <person name="Lobanov A."/>
            <person name="Lomsadze A."/>
            <person name="Malik S.B."/>
            <person name="Marsh M.E."/>
            <person name="Mackinder L."/>
            <person name="Mock T."/>
            <person name="Mueller-Roeber B."/>
            <person name="Pagarete A."/>
            <person name="Parker M."/>
            <person name="Probert I."/>
            <person name="Quesneville H."/>
            <person name="Raines C."/>
            <person name="Rensing S.A."/>
            <person name="Riano-Pachon D.M."/>
            <person name="Richier S."/>
            <person name="Rokitta S."/>
            <person name="Shiraiwa Y."/>
            <person name="Soanes D.M."/>
            <person name="van der Giezen M."/>
            <person name="Wahlund T.M."/>
            <person name="Williams B."/>
            <person name="Wilson W."/>
            <person name="Wolfe G."/>
            <person name="Wurch L.L."/>
        </authorList>
    </citation>
    <scope>NUCLEOTIDE SEQUENCE</scope>
</reference>
<feature type="transmembrane region" description="Helical" evidence="7">
    <location>
        <begin position="77"/>
        <end position="96"/>
    </location>
</feature>
<keyword evidence="3" id="KW-0813">Transport</keyword>
<dbReference type="InterPro" id="IPR036259">
    <property type="entry name" value="MFS_trans_sf"/>
</dbReference>
<organism evidence="8 9">
    <name type="scientific">Emiliania huxleyi (strain CCMP1516)</name>
    <dbReference type="NCBI Taxonomy" id="280463"/>
    <lineage>
        <taxon>Eukaryota</taxon>
        <taxon>Haptista</taxon>
        <taxon>Haptophyta</taxon>
        <taxon>Prymnesiophyceae</taxon>
        <taxon>Isochrysidales</taxon>
        <taxon>Noelaerhabdaceae</taxon>
        <taxon>Emiliania</taxon>
    </lineage>
</organism>
<keyword evidence="6 7" id="KW-0472">Membrane</keyword>
<evidence type="ECO:0000256" key="4">
    <source>
        <dbReference type="ARBA" id="ARBA00022692"/>
    </source>
</evidence>
<evidence type="ECO:0000256" key="5">
    <source>
        <dbReference type="ARBA" id="ARBA00022989"/>
    </source>
</evidence>
<keyword evidence="5 7" id="KW-1133">Transmembrane helix</keyword>
<dbReference type="SUPFAM" id="SSF103473">
    <property type="entry name" value="MFS general substrate transporter"/>
    <property type="match status" value="1"/>
</dbReference>
<dbReference type="InterPro" id="IPR052599">
    <property type="entry name" value="SLC43A_AATransporter"/>
</dbReference>
<keyword evidence="4 7" id="KW-0812">Transmembrane</keyword>
<dbReference type="GO" id="GO:0016020">
    <property type="term" value="C:membrane"/>
    <property type="evidence" value="ECO:0007669"/>
    <property type="project" value="UniProtKB-SubCell"/>
</dbReference>
<evidence type="ECO:0008006" key="10">
    <source>
        <dbReference type="Google" id="ProtNLM"/>
    </source>
</evidence>
<dbReference type="KEGG" id="ehx:EMIHUDRAFT_196204"/>
<dbReference type="RefSeq" id="XP_005770548.1">
    <property type="nucleotide sequence ID" value="XM_005770491.1"/>
</dbReference>
<reference evidence="8" key="2">
    <citation type="submission" date="2024-10" db="UniProtKB">
        <authorList>
            <consortium name="EnsemblProtists"/>
        </authorList>
    </citation>
    <scope>IDENTIFICATION</scope>
</reference>
<proteinExistence type="inferred from homology"/>
<evidence type="ECO:0000313" key="8">
    <source>
        <dbReference type="EnsemblProtists" id="EOD18119"/>
    </source>
</evidence>
<dbReference type="PANTHER" id="PTHR20772:SF2">
    <property type="entry name" value="PROTEIN FMP42"/>
    <property type="match status" value="1"/>
</dbReference>
<feature type="transmembrane region" description="Helical" evidence="7">
    <location>
        <begin position="42"/>
        <end position="65"/>
    </location>
</feature>
<dbReference type="HOGENOM" id="CLU_1900172_0_0_1"/>
<comment type="subcellular location">
    <subcellularLocation>
        <location evidence="1">Membrane</location>
        <topology evidence="1">Multi-pass membrane protein</topology>
    </subcellularLocation>
</comment>
<dbReference type="AlphaFoldDB" id="A0A0D3J3N4"/>
<evidence type="ECO:0000256" key="6">
    <source>
        <dbReference type="ARBA" id="ARBA00023136"/>
    </source>
</evidence>
<feature type="transmembrane region" description="Helical" evidence="7">
    <location>
        <begin position="12"/>
        <end position="36"/>
    </location>
</feature>
<evidence type="ECO:0000256" key="2">
    <source>
        <dbReference type="ARBA" id="ARBA00006595"/>
    </source>
</evidence>
<dbReference type="EnsemblProtists" id="EOD18119">
    <property type="protein sequence ID" value="EOD18119"/>
    <property type="gene ID" value="EMIHUDRAFT_196204"/>
</dbReference>
<name>A0A0D3J3N4_EMIH1</name>
<dbReference type="PANTHER" id="PTHR20772">
    <property type="entry name" value="PROTEIN FMP42"/>
    <property type="match status" value="1"/>
</dbReference>
<dbReference type="Proteomes" id="UP000013827">
    <property type="component" value="Unassembled WGS sequence"/>
</dbReference>
<accession>A0A0D3J3N4</accession>